<name>A0A518EYY6_9BACT</name>
<evidence type="ECO:0008006" key="4">
    <source>
        <dbReference type="Google" id="ProtNLM"/>
    </source>
</evidence>
<evidence type="ECO:0000313" key="3">
    <source>
        <dbReference type="Proteomes" id="UP000320390"/>
    </source>
</evidence>
<dbReference type="AlphaFoldDB" id="A0A518EYY6"/>
<dbReference type="PANTHER" id="PTHR35004:SF7">
    <property type="entry name" value="INTEGRASE PROTEIN"/>
    <property type="match status" value="1"/>
</dbReference>
<feature type="compositionally biased region" description="Basic and acidic residues" evidence="1">
    <location>
        <begin position="38"/>
        <end position="53"/>
    </location>
</feature>
<gene>
    <name evidence="2" type="ORF">Poly30_48600</name>
</gene>
<keyword evidence="3" id="KW-1185">Reference proteome</keyword>
<dbReference type="PANTHER" id="PTHR35004">
    <property type="entry name" value="TRANSPOSASE RV3428C-RELATED"/>
    <property type="match status" value="1"/>
</dbReference>
<proteinExistence type="predicted"/>
<feature type="region of interest" description="Disordered" evidence="1">
    <location>
        <begin position="38"/>
        <end position="61"/>
    </location>
</feature>
<evidence type="ECO:0000313" key="2">
    <source>
        <dbReference type="EMBL" id="QDV09302.1"/>
    </source>
</evidence>
<protein>
    <recommendedName>
        <fullName evidence="4">Integrase core domain protein</fullName>
    </recommendedName>
</protein>
<organism evidence="2 3">
    <name type="scientific">Saltatorellus ferox</name>
    <dbReference type="NCBI Taxonomy" id="2528018"/>
    <lineage>
        <taxon>Bacteria</taxon>
        <taxon>Pseudomonadati</taxon>
        <taxon>Planctomycetota</taxon>
        <taxon>Planctomycetia</taxon>
        <taxon>Planctomycetia incertae sedis</taxon>
        <taxon>Saltatorellus</taxon>
    </lineage>
</organism>
<sequence>MYDGMKRHQIQTLRQAGLSVDRTAQAADVSAATVVRVSKEDPVTDPAKTDDQAQARMGRRSKVEPYKEKVLDWIKGEPGIQSIAIVERLREEGYDGGKSAVYDFVRKHRPPKQPDGIVRFESVPGEFAQHDFGQIVVEYQDGTRERIRFFASQLRYSRTVRVRVVPDETVETICYSVFEAYDYFGGMPLIGVFDNSRTIVTKRDGKKITCVGDCLNPEQSAGRHRWP</sequence>
<dbReference type="EMBL" id="CP036434">
    <property type="protein sequence ID" value="QDV09302.1"/>
    <property type="molecule type" value="Genomic_DNA"/>
</dbReference>
<dbReference type="Proteomes" id="UP000320390">
    <property type="component" value="Chromosome"/>
</dbReference>
<reference evidence="2 3" key="1">
    <citation type="submission" date="2019-02" db="EMBL/GenBank/DDBJ databases">
        <title>Deep-cultivation of Planctomycetes and their phenomic and genomic characterization uncovers novel biology.</title>
        <authorList>
            <person name="Wiegand S."/>
            <person name="Jogler M."/>
            <person name="Boedeker C."/>
            <person name="Pinto D."/>
            <person name="Vollmers J."/>
            <person name="Rivas-Marin E."/>
            <person name="Kohn T."/>
            <person name="Peeters S.H."/>
            <person name="Heuer A."/>
            <person name="Rast P."/>
            <person name="Oberbeckmann S."/>
            <person name="Bunk B."/>
            <person name="Jeske O."/>
            <person name="Meyerdierks A."/>
            <person name="Storesund J.E."/>
            <person name="Kallscheuer N."/>
            <person name="Luecker S."/>
            <person name="Lage O.M."/>
            <person name="Pohl T."/>
            <person name="Merkel B.J."/>
            <person name="Hornburger P."/>
            <person name="Mueller R.-W."/>
            <person name="Bruemmer F."/>
            <person name="Labrenz M."/>
            <person name="Spormann A.M."/>
            <person name="Op den Camp H."/>
            <person name="Overmann J."/>
            <person name="Amann R."/>
            <person name="Jetten M.S.M."/>
            <person name="Mascher T."/>
            <person name="Medema M.H."/>
            <person name="Devos D.P."/>
            <person name="Kaster A.-K."/>
            <person name="Ovreas L."/>
            <person name="Rohde M."/>
            <person name="Galperin M.Y."/>
            <person name="Jogler C."/>
        </authorList>
    </citation>
    <scope>NUCLEOTIDE SEQUENCE [LARGE SCALE GENOMIC DNA]</scope>
    <source>
        <strain evidence="2 3">Poly30</strain>
    </source>
</reference>
<accession>A0A518EYY6</accession>
<evidence type="ECO:0000256" key="1">
    <source>
        <dbReference type="SAM" id="MobiDB-lite"/>
    </source>
</evidence>